<dbReference type="EMBL" id="JANCMU010000001">
    <property type="protein sequence ID" value="MDG4945375.1"/>
    <property type="molecule type" value="Genomic_DNA"/>
</dbReference>
<sequence length="82" mass="9659">MKKSIFIYSFILFGLISCSKEWSVADQEMYMNDCMQFSEDQKEICECGLKKAMENYSSMEEAEEAIRNMSEQEVENFFAECM</sequence>
<dbReference type="RefSeq" id="WP_304416829.1">
    <property type="nucleotide sequence ID" value="NZ_JANAIE010000003.1"/>
</dbReference>
<organism evidence="1 2">
    <name type="scientific">Profundicola chukchiensis</name>
    <dbReference type="NCBI Taxonomy" id="2961959"/>
    <lineage>
        <taxon>Bacteria</taxon>
        <taxon>Pseudomonadati</taxon>
        <taxon>Bacteroidota</taxon>
        <taxon>Flavobacteriia</taxon>
        <taxon>Flavobacteriales</taxon>
        <taxon>Weeksellaceae</taxon>
        <taxon>Profundicola</taxon>
    </lineage>
</organism>
<name>A0A9X4RV40_9FLAO</name>
<protein>
    <recommendedName>
        <fullName evidence="3">Lipoprotein</fullName>
    </recommendedName>
</protein>
<comment type="caution">
    <text evidence="1">The sequence shown here is derived from an EMBL/GenBank/DDBJ whole genome shotgun (WGS) entry which is preliminary data.</text>
</comment>
<keyword evidence="2" id="KW-1185">Reference proteome</keyword>
<dbReference type="Proteomes" id="UP001152599">
    <property type="component" value="Unassembled WGS sequence"/>
</dbReference>
<dbReference type="PROSITE" id="PS51257">
    <property type="entry name" value="PROKAR_LIPOPROTEIN"/>
    <property type="match status" value="1"/>
</dbReference>
<evidence type="ECO:0000313" key="1">
    <source>
        <dbReference type="EMBL" id="MDG4945375.1"/>
    </source>
</evidence>
<dbReference type="AlphaFoldDB" id="A0A9X4RV40"/>
<evidence type="ECO:0000313" key="2">
    <source>
        <dbReference type="Proteomes" id="UP001152599"/>
    </source>
</evidence>
<evidence type="ECO:0008006" key="3">
    <source>
        <dbReference type="Google" id="ProtNLM"/>
    </source>
</evidence>
<proteinExistence type="predicted"/>
<gene>
    <name evidence="1" type="ORF">NMK71_03025</name>
</gene>
<accession>A0A9X4RV40</accession>
<reference evidence="1" key="1">
    <citation type="submission" date="2022-07" db="EMBL/GenBank/DDBJ databases">
        <title>Description and genome-wide analysis of Profundicola chukchiensis gen. nov., sp. nov., marine bacteria isolated from bottom sediments of the Chukchi Sea.</title>
        <authorList>
            <person name="Romanenko L."/>
            <person name="Otstavnykh N."/>
            <person name="Kurilenko V."/>
            <person name="Eremeev V."/>
            <person name="Velansky P."/>
            <person name="Mikhailov V."/>
            <person name="Isaeva M."/>
        </authorList>
    </citation>
    <scope>NUCLEOTIDE SEQUENCE</scope>
    <source>
        <strain evidence="1">KMM 9713</strain>
    </source>
</reference>